<dbReference type="Ensembl" id="ENSECRT00000032012.1">
    <property type="protein sequence ID" value="ENSECRP00000031345.1"/>
    <property type="gene ID" value="ENSECRG00000021247.1"/>
</dbReference>
<dbReference type="InterPro" id="IPR013783">
    <property type="entry name" value="Ig-like_fold"/>
</dbReference>
<dbReference type="SUPFAM" id="SSF48726">
    <property type="entry name" value="Immunoglobulin"/>
    <property type="match status" value="1"/>
</dbReference>
<feature type="chain" id="PRO_5034282915" description="Ig-like domain-containing protein" evidence="3">
    <location>
        <begin position="19"/>
        <end position="115"/>
    </location>
</feature>
<evidence type="ECO:0000313" key="5">
    <source>
        <dbReference type="Ensembl" id="ENSECRP00000031345.1"/>
    </source>
</evidence>
<name>A0A8C4TGN1_ERPCA</name>
<dbReference type="PANTHER" id="PTHR23268">
    <property type="entry name" value="T-CELL RECEPTOR BETA CHAIN"/>
    <property type="match status" value="1"/>
</dbReference>
<dbReference type="GO" id="GO:0007166">
    <property type="term" value="P:cell surface receptor signaling pathway"/>
    <property type="evidence" value="ECO:0007669"/>
    <property type="project" value="TreeGrafter"/>
</dbReference>
<dbReference type="GO" id="GO:0002376">
    <property type="term" value="P:immune system process"/>
    <property type="evidence" value="ECO:0007669"/>
    <property type="project" value="UniProtKB-KW"/>
</dbReference>
<evidence type="ECO:0000256" key="3">
    <source>
        <dbReference type="SAM" id="SignalP"/>
    </source>
</evidence>
<keyword evidence="1 3" id="KW-0732">Signal</keyword>
<feature type="signal peptide" evidence="3">
    <location>
        <begin position="1"/>
        <end position="18"/>
    </location>
</feature>
<dbReference type="GeneTree" id="ENSGT00940000178888"/>
<keyword evidence="2" id="KW-0391">Immunity</keyword>
<evidence type="ECO:0000256" key="1">
    <source>
        <dbReference type="ARBA" id="ARBA00022729"/>
    </source>
</evidence>
<organism evidence="5 6">
    <name type="scientific">Erpetoichthys calabaricus</name>
    <name type="common">Rope fish</name>
    <name type="synonym">Calamoichthys calabaricus</name>
    <dbReference type="NCBI Taxonomy" id="27687"/>
    <lineage>
        <taxon>Eukaryota</taxon>
        <taxon>Metazoa</taxon>
        <taxon>Chordata</taxon>
        <taxon>Craniata</taxon>
        <taxon>Vertebrata</taxon>
        <taxon>Euteleostomi</taxon>
        <taxon>Actinopterygii</taxon>
        <taxon>Polypteriformes</taxon>
        <taxon>Polypteridae</taxon>
        <taxon>Erpetoichthys</taxon>
    </lineage>
</organism>
<dbReference type="InterPro" id="IPR050413">
    <property type="entry name" value="TCR_beta_variable"/>
</dbReference>
<proteinExistence type="predicted"/>
<dbReference type="AlphaFoldDB" id="A0A8C4TGN1"/>
<evidence type="ECO:0000313" key="6">
    <source>
        <dbReference type="Proteomes" id="UP000694620"/>
    </source>
</evidence>
<feature type="domain" description="Ig-like" evidence="4">
    <location>
        <begin position="10"/>
        <end position="115"/>
    </location>
</feature>
<dbReference type="InterPro" id="IPR007110">
    <property type="entry name" value="Ig-like_dom"/>
</dbReference>
<dbReference type="InterPro" id="IPR013106">
    <property type="entry name" value="Ig_V-set"/>
</dbReference>
<dbReference type="PANTHER" id="PTHR23268:SF28">
    <property type="entry name" value="T CELL RECEPTOR BETA VARIABLE 19"/>
    <property type="match status" value="1"/>
</dbReference>
<dbReference type="Gene3D" id="2.60.40.10">
    <property type="entry name" value="Immunoglobulins"/>
    <property type="match status" value="1"/>
</dbReference>
<dbReference type="Pfam" id="PF07686">
    <property type="entry name" value="V-set"/>
    <property type="match status" value="1"/>
</dbReference>
<dbReference type="InterPro" id="IPR036179">
    <property type="entry name" value="Ig-like_dom_sf"/>
</dbReference>
<accession>A0A8C4TGN1</accession>
<evidence type="ECO:0000259" key="4">
    <source>
        <dbReference type="PROSITE" id="PS50835"/>
    </source>
</evidence>
<dbReference type="PROSITE" id="PS50835">
    <property type="entry name" value="IG_LIKE"/>
    <property type="match status" value="1"/>
</dbReference>
<protein>
    <recommendedName>
        <fullName evidence="4">Ig-like domain-containing protein</fullName>
    </recommendedName>
</protein>
<dbReference type="GO" id="GO:0005886">
    <property type="term" value="C:plasma membrane"/>
    <property type="evidence" value="ECO:0007669"/>
    <property type="project" value="TreeGrafter"/>
</dbReference>
<keyword evidence="6" id="KW-1185">Reference proteome</keyword>
<evidence type="ECO:0000256" key="2">
    <source>
        <dbReference type="ARBA" id="ARBA00022859"/>
    </source>
</evidence>
<sequence>MWPLIQVWIPALCPVQLGWSFTKLKQREHLILTPGENAEMICEQDGADQQMYWYRQRGGQEMQLILFSRMENLNIEKELSDARFSGNRTERKTFILGIRNNASGVYFCAASLHCD</sequence>
<reference evidence="5" key="2">
    <citation type="submission" date="2025-09" db="UniProtKB">
        <authorList>
            <consortium name="Ensembl"/>
        </authorList>
    </citation>
    <scope>IDENTIFICATION</scope>
</reference>
<dbReference type="Proteomes" id="UP000694620">
    <property type="component" value="Unassembled WGS sequence"/>
</dbReference>
<reference evidence="5" key="1">
    <citation type="submission" date="2025-08" db="UniProtKB">
        <authorList>
            <consortium name="Ensembl"/>
        </authorList>
    </citation>
    <scope>IDENTIFICATION</scope>
</reference>